<dbReference type="Pfam" id="PF01381">
    <property type="entry name" value="HTH_3"/>
    <property type="match status" value="1"/>
</dbReference>
<dbReference type="CDD" id="cd00093">
    <property type="entry name" value="HTH_XRE"/>
    <property type="match status" value="1"/>
</dbReference>
<proteinExistence type="predicted"/>
<dbReference type="EMBL" id="CP049887">
    <property type="protein sequence ID" value="QIL49683.1"/>
    <property type="molecule type" value="Genomic_DNA"/>
</dbReference>
<organism evidence="2 3">
    <name type="scientific">Vagococcus hydrophili</name>
    <dbReference type="NCBI Taxonomy" id="2714947"/>
    <lineage>
        <taxon>Bacteria</taxon>
        <taxon>Bacillati</taxon>
        <taxon>Bacillota</taxon>
        <taxon>Bacilli</taxon>
        <taxon>Lactobacillales</taxon>
        <taxon>Enterococcaceae</taxon>
        <taxon>Vagococcus</taxon>
    </lineage>
</organism>
<evidence type="ECO:0000313" key="3">
    <source>
        <dbReference type="Proteomes" id="UP000501747"/>
    </source>
</evidence>
<gene>
    <name evidence="2" type="ORF">G7082_14820</name>
</gene>
<name>A0A6G8AXS6_9ENTE</name>
<dbReference type="InterPro" id="IPR010982">
    <property type="entry name" value="Lambda_DNA-bd_dom_sf"/>
</dbReference>
<protein>
    <submittedName>
        <fullName evidence="2">Helix-turn-helix transcriptional regulator</fullName>
    </submittedName>
</protein>
<dbReference type="InterPro" id="IPR001387">
    <property type="entry name" value="Cro/C1-type_HTH"/>
</dbReference>
<reference evidence="2 3" key="1">
    <citation type="submission" date="2020-03" db="EMBL/GenBank/DDBJ databases">
        <title>Vagococcus sp. nov., isolated from beetles.</title>
        <authorList>
            <person name="Hyun D.-W."/>
            <person name="Bae J.-W."/>
        </authorList>
    </citation>
    <scope>NUCLEOTIDE SEQUENCE [LARGE SCALE GENOMIC DNA]</scope>
    <source>
        <strain evidence="2 3">HDW17B</strain>
    </source>
</reference>
<dbReference type="PROSITE" id="PS50943">
    <property type="entry name" value="HTH_CROC1"/>
    <property type="match status" value="1"/>
</dbReference>
<accession>A0A6G8AXS6</accession>
<evidence type="ECO:0000259" key="1">
    <source>
        <dbReference type="PROSITE" id="PS50943"/>
    </source>
</evidence>
<evidence type="ECO:0000313" key="2">
    <source>
        <dbReference type="EMBL" id="QIL49683.1"/>
    </source>
</evidence>
<dbReference type="SUPFAM" id="SSF47413">
    <property type="entry name" value="lambda repressor-like DNA-binding domains"/>
    <property type="match status" value="1"/>
</dbReference>
<dbReference type="KEGG" id="vhy:G7082_14820"/>
<keyword evidence="3" id="KW-1185">Reference proteome</keyword>
<dbReference type="GO" id="GO:0003677">
    <property type="term" value="F:DNA binding"/>
    <property type="evidence" value="ECO:0007669"/>
    <property type="project" value="InterPro"/>
</dbReference>
<dbReference type="AlphaFoldDB" id="A0A6G8AXS6"/>
<dbReference type="Proteomes" id="UP000501747">
    <property type="component" value="Chromosome"/>
</dbReference>
<dbReference type="RefSeq" id="WP_166035968.1">
    <property type="nucleotide sequence ID" value="NZ_CP049887.1"/>
</dbReference>
<sequence>MILHEQLKIERKKKGISVKDLTEIIEDEIGINLQVSTIQRWEQGSNSIDTRVLGFLSELYEVSIEDLVSEDIDPIIDNKDKYYQFGKNISAYCLVQNISEFVRKYEIANRSEWVVAPKYDLIMRCYEDFLKEDETTGYHSIKSAYKACHFWLKNCEKRKENELIYCIFDDAAGYLSIREKRDPVDYIGVLEELEILTDDISGYLELFETGGFEKWDYI</sequence>
<dbReference type="Gene3D" id="1.10.260.40">
    <property type="entry name" value="lambda repressor-like DNA-binding domains"/>
    <property type="match status" value="1"/>
</dbReference>
<feature type="domain" description="HTH cro/C1-type" evidence="1">
    <location>
        <begin position="7"/>
        <end position="67"/>
    </location>
</feature>